<evidence type="ECO:0000313" key="2">
    <source>
        <dbReference type="Proteomes" id="UP000473325"/>
    </source>
</evidence>
<dbReference type="AlphaFoldDB" id="A0A6L7F338"/>
<organism evidence="1 2">
    <name type="scientific">Nocardioides flavescens</name>
    <dbReference type="NCBI Taxonomy" id="2691959"/>
    <lineage>
        <taxon>Bacteria</taxon>
        <taxon>Bacillati</taxon>
        <taxon>Actinomycetota</taxon>
        <taxon>Actinomycetes</taxon>
        <taxon>Propionibacteriales</taxon>
        <taxon>Nocardioidaceae</taxon>
        <taxon>Nocardioides</taxon>
    </lineage>
</organism>
<accession>A0A6L7F338</accession>
<evidence type="ECO:0008006" key="3">
    <source>
        <dbReference type="Google" id="ProtNLM"/>
    </source>
</evidence>
<sequence length="99" mass="10690">MSAGHDYVLVCGGERCAARTDEVVDALRAVVRVAPHSVLIRTACLGPCRGAQQEGCEVAVQSVDASGQARRRPRRVGTRLSTPAVRARVARWLLEVDRP</sequence>
<proteinExistence type="predicted"/>
<protein>
    <recommendedName>
        <fullName evidence="3">(2Fe-2S) ferredoxin domain-containing protein</fullName>
    </recommendedName>
</protein>
<name>A0A6L7F338_9ACTN</name>
<dbReference type="EMBL" id="WUEK01000009">
    <property type="protein sequence ID" value="MXG90934.1"/>
    <property type="molecule type" value="Genomic_DNA"/>
</dbReference>
<gene>
    <name evidence="1" type="ORF">GRQ65_15400</name>
</gene>
<dbReference type="Proteomes" id="UP000473325">
    <property type="component" value="Unassembled WGS sequence"/>
</dbReference>
<comment type="caution">
    <text evidence="1">The sequence shown here is derived from an EMBL/GenBank/DDBJ whole genome shotgun (WGS) entry which is preliminary data.</text>
</comment>
<dbReference type="CDD" id="cd02980">
    <property type="entry name" value="TRX_Fd_family"/>
    <property type="match status" value="1"/>
</dbReference>
<evidence type="ECO:0000313" key="1">
    <source>
        <dbReference type="EMBL" id="MXG90934.1"/>
    </source>
</evidence>
<keyword evidence="2" id="KW-1185">Reference proteome</keyword>
<dbReference type="RefSeq" id="WP_160878857.1">
    <property type="nucleotide sequence ID" value="NZ_WUEK01000009.1"/>
</dbReference>
<reference evidence="1 2" key="1">
    <citation type="submission" date="2019-12" db="EMBL/GenBank/DDBJ databases">
        <authorList>
            <person name="Kun Z."/>
        </authorList>
    </citation>
    <scope>NUCLEOTIDE SEQUENCE [LARGE SCALE GENOMIC DNA]</scope>
    <source>
        <strain evidence="1 2">YIM 123512</strain>
    </source>
</reference>